<reference evidence="3 4" key="1">
    <citation type="submission" date="2017-04" db="EMBL/GenBank/DDBJ databases">
        <title>High diversity of culturable Acinetobacter species in natural soil and water ecosystems.</title>
        <authorList>
            <person name="Nemec A."/>
            <person name="Radolfova-Krizova L."/>
        </authorList>
    </citation>
    <scope>NUCLEOTIDE SEQUENCE [LARGE SCALE GENOMIC DNA]</scope>
    <source>
        <strain evidence="3 4">ANC 4999</strain>
    </source>
</reference>
<dbReference type="OrthoDB" id="9794876at2"/>
<dbReference type="Pfam" id="PF02021">
    <property type="entry name" value="UPF0102"/>
    <property type="match status" value="1"/>
</dbReference>
<dbReference type="InterPro" id="IPR011335">
    <property type="entry name" value="Restrct_endonuc-II-like"/>
</dbReference>
<evidence type="ECO:0000256" key="1">
    <source>
        <dbReference type="ARBA" id="ARBA00006738"/>
    </source>
</evidence>
<dbReference type="RefSeq" id="WP_086202904.1">
    <property type="nucleotide sequence ID" value="NZ_NEGB01000002.1"/>
</dbReference>
<protein>
    <recommendedName>
        <fullName evidence="2">UPF0102 protein B9T28_05285</fullName>
    </recommendedName>
</protein>
<dbReference type="STRING" id="1977882.B9T28_05285"/>
<keyword evidence="4" id="KW-1185">Reference proteome</keyword>
<dbReference type="SUPFAM" id="SSF52980">
    <property type="entry name" value="Restriction endonuclease-like"/>
    <property type="match status" value="1"/>
</dbReference>
<dbReference type="AlphaFoldDB" id="A0A1Y3CLD9"/>
<dbReference type="PANTHER" id="PTHR34039">
    <property type="entry name" value="UPF0102 PROTEIN YRAN"/>
    <property type="match status" value="1"/>
</dbReference>
<dbReference type="InterPro" id="IPR011856">
    <property type="entry name" value="tRNA_endonuc-like_dom_sf"/>
</dbReference>
<gene>
    <name evidence="3" type="ORF">B9T28_05285</name>
</gene>
<sequence length="145" mass="17194">MALNKTKNQAKPLGQWAELEAVRMLEQEAYRIVQQNFHSRFGEIDILAQKGQELIFVEVKARSITERGQAIEMVTSSKQLKIFKTALYFIEKNPEFHDFYYRFDVFCFDFHQVFAKNIQQDFSKYSYDSQWIENAFTLDADLINL</sequence>
<dbReference type="InterPro" id="IPR003509">
    <property type="entry name" value="UPF0102_YraN-like"/>
</dbReference>
<evidence type="ECO:0000313" key="4">
    <source>
        <dbReference type="Proteomes" id="UP000242765"/>
    </source>
</evidence>
<comment type="similarity">
    <text evidence="1 2">Belongs to the UPF0102 family.</text>
</comment>
<proteinExistence type="inferred from homology"/>
<comment type="caution">
    <text evidence="3">The sequence shown here is derived from an EMBL/GenBank/DDBJ whole genome shotgun (WGS) entry which is preliminary data.</text>
</comment>
<dbReference type="NCBIfam" id="TIGR00252">
    <property type="entry name" value="YraN family protein"/>
    <property type="match status" value="1"/>
</dbReference>
<evidence type="ECO:0000256" key="2">
    <source>
        <dbReference type="HAMAP-Rule" id="MF_00048"/>
    </source>
</evidence>
<dbReference type="NCBIfam" id="NF009150">
    <property type="entry name" value="PRK12497.1-3"/>
    <property type="match status" value="1"/>
</dbReference>
<dbReference type="PANTHER" id="PTHR34039:SF1">
    <property type="entry name" value="UPF0102 PROTEIN YRAN"/>
    <property type="match status" value="1"/>
</dbReference>
<dbReference type="GO" id="GO:0003676">
    <property type="term" value="F:nucleic acid binding"/>
    <property type="evidence" value="ECO:0007669"/>
    <property type="project" value="InterPro"/>
</dbReference>
<evidence type="ECO:0000313" key="3">
    <source>
        <dbReference type="EMBL" id="OTG66660.1"/>
    </source>
</evidence>
<organism evidence="3 4">
    <name type="scientific">Acinetobacter silvestris</name>
    <dbReference type="NCBI Taxonomy" id="1977882"/>
    <lineage>
        <taxon>Bacteria</taxon>
        <taxon>Pseudomonadati</taxon>
        <taxon>Pseudomonadota</taxon>
        <taxon>Gammaproteobacteria</taxon>
        <taxon>Moraxellales</taxon>
        <taxon>Moraxellaceae</taxon>
        <taxon>Acinetobacter</taxon>
    </lineage>
</organism>
<dbReference type="Gene3D" id="3.40.1350.10">
    <property type="match status" value="1"/>
</dbReference>
<dbReference type="EMBL" id="NEGB01000002">
    <property type="protein sequence ID" value="OTG66660.1"/>
    <property type="molecule type" value="Genomic_DNA"/>
</dbReference>
<dbReference type="HAMAP" id="MF_00048">
    <property type="entry name" value="UPF0102"/>
    <property type="match status" value="1"/>
</dbReference>
<dbReference type="Proteomes" id="UP000242765">
    <property type="component" value="Unassembled WGS sequence"/>
</dbReference>
<name>A0A1Y3CLD9_9GAMM</name>
<accession>A0A1Y3CLD9</accession>